<dbReference type="Gene3D" id="1.10.10.10">
    <property type="entry name" value="Winged helix-like DNA-binding domain superfamily/Winged helix DNA-binding domain"/>
    <property type="match status" value="1"/>
</dbReference>
<accession>A0A811S6E9</accession>
<dbReference type="EMBL" id="CAJGYO010000018">
    <property type="protein sequence ID" value="CAD6336533.1"/>
    <property type="molecule type" value="Genomic_DNA"/>
</dbReference>
<evidence type="ECO:0000256" key="8">
    <source>
        <dbReference type="ARBA" id="ARBA00023242"/>
    </source>
</evidence>
<dbReference type="Proteomes" id="UP000604825">
    <property type="component" value="Unassembled WGS sequence"/>
</dbReference>
<dbReference type="InterPro" id="IPR036390">
    <property type="entry name" value="WH_DNA-bd_sf"/>
</dbReference>
<dbReference type="PANTHER" id="PTHR10015:SF338">
    <property type="entry name" value="HEAT STRESS TRANSCRIPTION FACTOR A-2"/>
    <property type="match status" value="1"/>
</dbReference>
<evidence type="ECO:0000256" key="4">
    <source>
        <dbReference type="ARBA" id="ARBA00023015"/>
    </source>
</evidence>
<evidence type="ECO:0000256" key="6">
    <source>
        <dbReference type="ARBA" id="ARBA00023125"/>
    </source>
</evidence>
<dbReference type="Pfam" id="PF00447">
    <property type="entry name" value="HSF_DNA-bind"/>
    <property type="match status" value="1"/>
</dbReference>
<keyword evidence="6" id="KW-0238">DNA-binding</keyword>
<keyword evidence="3" id="KW-0597">Phosphoprotein</keyword>
<evidence type="ECO:0000259" key="13">
    <source>
        <dbReference type="SMART" id="SM00415"/>
    </source>
</evidence>
<keyword evidence="11" id="KW-0175">Coiled coil</keyword>
<comment type="caution">
    <text evidence="14">The sequence shown here is derived from an EMBL/GenBank/DDBJ whole genome shotgun (WGS) entry which is preliminary data.</text>
</comment>
<dbReference type="GO" id="GO:0006357">
    <property type="term" value="P:regulation of transcription by RNA polymerase II"/>
    <property type="evidence" value="ECO:0007669"/>
    <property type="project" value="TreeGrafter"/>
</dbReference>
<evidence type="ECO:0000256" key="10">
    <source>
        <dbReference type="ARBA" id="ARBA00061350"/>
    </source>
</evidence>
<evidence type="ECO:0000313" key="14">
    <source>
        <dbReference type="EMBL" id="CAD6336533.1"/>
    </source>
</evidence>
<dbReference type="SMART" id="SM00415">
    <property type="entry name" value="HSF"/>
    <property type="match status" value="1"/>
</dbReference>
<name>A0A811S6E9_9POAL</name>
<dbReference type="AlphaFoldDB" id="A0A811S6E9"/>
<dbReference type="SUPFAM" id="SSF46785">
    <property type="entry name" value="Winged helix' DNA-binding domain"/>
    <property type="match status" value="1"/>
</dbReference>
<keyword evidence="8" id="KW-0539">Nucleus</keyword>
<feature type="region of interest" description="Disordered" evidence="12">
    <location>
        <begin position="131"/>
        <end position="153"/>
    </location>
</feature>
<dbReference type="OrthoDB" id="60033at2759"/>
<keyword evidence="4" id="KW-0805">Transcription regulation</keyword>
<comment type="function">
    <text evidence="9">Transcriptional regulator that specifically binds DNA of heat shock promoter elements (HSE).</text>
</comment>
<comment type="similarity">
    <text evidence="10">Belongs to the HSF family. Class A subfamily.</text>
</comment>
<keyword evidence="5" id="KW-0346">Stress response</keyword>
<comment type="subcellular location">
    <subcellularLocation>
        <location evidence="1">Nucleus</location>
    </subcellularLocation>
</comment>
<organism evidence="14 15">
    <name type="scientific">Miscanthus lutarioriparius</name>
    <dbReference type="NCBI Taxonomy" id="422564"/>
    <lineage>
        <taxon>Eukaryota</taxon>
        <taxon>Viridiplantae</taxon>
        <taxon>Streptophyta</taxon>
        <taxon>Embryophyta</taxon>
        <taxon>Tracheophyta</taxon>
        <taxon>Spermatophyta</taxon>
        <taxon>Magnoliopsida</taxon>
        <taxon>Liliopsida</taxon>
        <taxon>Poales</taxon>
        <taxon>Poaceae</taxon>
        <taxon>PACMAD clade</taxon>
        <taxon>Panicoideae</taxon>
        <taxon>Andropogonodae</taxon>
        <taxon>Andropogoneae</taxon>
        <taxon>Saccharinae</taxon>
        <taxon>Miscanthus</taxon>
    </lineage>
</organism>
<sequence>MVVLDADGDAGGHWPAGAGAAPAPAPEPWQVPAGSAVPPFLAKTFELVEDPATDGVISWGAARNSFVVWDPHAFAAGHLPRRFKHGNFHTFLRQLNTYGFRKVSPDRWEFAHADFLAGQRHLLVNIRRRRGGAAGSTASPSSAGAGDGDRDNSELERLRWDRKALSRELTRLRREQEEARAQLLDMQRRVRGTERRTAFLARAIGNPAFLDGLLARRGRGGAHVEAGRKRRLLDAAAAAPDAADALAFEKLALAAGAEVEAAPVPAVAAAAQISDTANATDMIWYELLGKEQVEIDAEVEELVAAAAATEAVEPWAELDEKVVEELVAAAAATEAAPEPWAEMDEKEVEELVQQIDCIGSPSP</sequence>
<evidence type="ECO:0000256" key="11">
    <source>
        <dbReference type="SAM" id="Coils"/>
    </source>
</evidence>
<evidence type="ECO:0000256" key="12">
    <source>
        <dbReference type="SAM" id="MobiDB-lite"/>
    </source>
</evidence>
<proteinExistence type="inferred from homology"/>
<comment type="subunit">
    <text evidence="2">Homotrimer.</text>
</comment>
<reference evidence="14" key="1">
    <citation type="submission" date="2020-10" db="EMBL/GenBank/DDBJ databases">
        <authorList>
            <person name="Han B."/>
            <person name="Lu T."/>
            <person name="Zhao Q."/>
            <person name="Huang X."/>
            <person name="Zhao Y."/>
        </authorList>
    </citation>
    <scope>NUCLEOTIDE SEQUENCE</scope>
</reference>
<protein>
    <recommendedName>
        <fullName evidence="13">HSF-type DNA-binding domain-containing protein</fullName>
    </recommendedName>
</protein>
<keyword evidence="15" id="KW-1185">Reference proteome</keyword>
<dbReference type="GO" id="GO:0034605">
    <property type="term" value="P:cellular response to heat"/>
    <property type="evidence" value="ECO:0007669"/>
    <property type="project" value="TreeGrafter"/>
</dbReference>
<dbReference type="InterPro" id="IPR000232">
    <property type="entry name" value="HSF_DNA-bd"/>
</dbReference>
<evidence type="ECO:0000256" key="7">
    <source>
        <dbReference type="ARBA" id="ARBA00023163"/>
    </source>
</evidence>
<dbReference type="GO" id="GO:0005634">
    <property type="term" value="C:nucleus"/>
    <property type="evidence" value="ECO:0007669"/>
    <property type="project" value="UniProtKB-SubCell"/>
</dbReference>
<dbReference type="FunFam" id="1.10.10.10:FF:000367">
    <property type="entry name" value="Heat stress transcription factor A-8"/>
    <property type="match status" value="1"/>
</dbReference>
<evidence type="ECO:0000313" key="15">
    <source>
        <dbReference type="Proteomes" id="UP000604825"/>
    </source>
</evidence>
<evidence type="ECO:0000256" key="2">
    <source>
        <dbReference type="ARBA" id="ARBA00011233"/>
    </source>
</evidence>
<evidence type="ECO:0000256" key="5">
    <source>
        <dbReference type="ARBA" id="ARBA00023016"/>
    </source>
</evidence>
<evidence type="ECO:0000256" key="3">
    <source>
        <dbReference type="ARBA" id="ARBA00022553"/>
    </source>
</evidence>
<gene>
    <name evidence="14" type="ORF">NCGR_LOCUS60631</name>
</gene>
<dbReference type="InterPro" id="IPR036388">
    <property type="entry name" value="WH-like_DNA-bd_sf"/>
</dbReference>
<dbReference type="PANTHER" id="PTHR10015">
    <property type="entry name" value="HEAT SHOCK TRANSCRIPTION FACTOR"/>
    <property type="match status" value="1"/>
</dbReference>
<feature type="domain" description="HSF-type DNA-binding" evidence="13">
    <location>
        <begin position="36"/>
        <end position="129"/>
    </location>
</feature>
<evidence type="ECO:0000256" key="1">
    <source>
        <dbReference type="ARBA" id="ARBA00004123"/>
    </source>
</evidence>
<dbReference type="PRINTS" id="PR00056">
    <property type="entry name" value="HSFDOMAIN"/>
</dbReference>
<keyword evidence="7" id="KW-0804">Transcription</keyword>
<dbReference type="GO" id="GO:0003700">
    <property type="term" value="F:DNA-binding transcription factor activity"/>
    <property type="evidence" value="ECO:0007669"/>
    <property type="project" value="InterPro"/>
</dbReference>
<dbReference type="GO" id="GO:0000978">
    <property type="term" value="F:RNA polymerase II cis-regulatory region sequence-specific DNA binding"/>
    <property type="evidence" value="ECO:0007669"/>
    <property type="project" value="TreeGrafter"/>
</dbReference>
<evidence type="ECO:0000256" key="9">
    <source>
        <dbReference type="ARBA" id="ARBA00055032"/>
    </source>
</evidence>
<feature type="coiled-coil region" evidence="11">
    <location>
        <begin position="155"/>
        <end position="196"/>
    </location>
</feature>
<feature type="compositionally biased region" description="Low complexity" evidence="12">
    <location>
        <begin position="135"/>
        <end position="144"/>
    </location>
</feature>